<protein>
    <submittedName>
        <fullName evidence="2">Uncharacterized protein</fullName>
    </submittedName>
</protein>
<gene>
    <name evidence="2" type="ORF">ACM15_26175</name>
</gene>
<accession>A0A0J6F7I8</accession>
<organism evidence="2 3">
    <name type="scientific">Parabacteroides goldsteinii</name>
    <dbReference type="NCBI Taxonomy" id="328812"/>
    <lineage>
        <taxon>Bacteria</taxon>
        <taxon>Pseudomonadati</taxon>
        <taxon>Bacteroidota</taxon>
        <taxon>Bacteroidia</taxon>
        <taxon>Bacteroidales</taxon>
        <taxon>Tannerellaceae</taxon>
        <taxon>Parabacteroides</taxon>
    </lineage>
</organism>
<dbReference type="EMBL" id="LFJV01000154">
    <property type="protein sequence ID" value="KMM30762.1"/>
    <property type="molecule type" value="Genomic_DNA"/>
</dbReference>
<keyword evidence="1" id="KW-0812">Transmembrane</keyword>
<dbReference type="AlphaFoldDB" id="A0A0J6F7I8"/>
<sequence>MLRFYLVFAELGIKCVNESKIKGERFKRSNRIYMWVSFQCIFYFARTEIEMTLFTTHFQKKRDLTDYIFSQKISSRYFLTCFAFQSIIFIWGQMKRKNREAFLPGWSPAVFRSNKS</sequence>
<feature type="transmembrane region" description="Helical" evidence="1">
    <location>
        <begin position="74"/>
        <end position="92"/>
    </location>
</feature>
<name>A0A0J6F7I8_9BACT</name>
<reference evidence="2 3" key="1">
    <citation type="submission" date="2015-06" db="EMBL/GenBank/DDBJ databases">
        <title>Draft Genome Sequence of Parabacteroides goldsteinii with Putative Novel Metallo-Beta-Lactamases Isolated from a Blood Culture from a Human Patient.</title>
        <authorList>
            <person name="Krogh T.J."/>
            <person name="Agergaard C.N."/>
            <person name="Moller-Jensen J."/>
            <person name="Justesen U.S."/>
        </authorList>
    </citation>
    <scope>NUCLEOTIDE SEQUENCE [LARGE SCALE GENOMIC DNA]</scope>
    <source>
        <strain evidence="2 3">910340</strain>
    </source>
</reference>
<keyword evidence="1" id="KW-1133">Transmembrane helix</keyword>
<evidence type="ECO:0000313" key="2">
    <source>
        <dbReference type="EMBL" id="KMM30762.1"/>
    </source>
</evidence>
<comment type="caution">
    <text evidence="2">The sequence shown here is derived from an EMBL/GenBank/DDBJ whole genome shotgun (WGS) entry which is preliminary data.</text>
</comment>
<dbReference type="Proteomes" id="UP000036166">
    <property type="component" value="Unassembled WGS sequence"/>
</dbReference>
<evidence type="ECO:0000313" key="3">
    <source>
        <dbReference type="Proteomes" id="UP000036166"/>
    </source>
</evidence>
<keyword evidence="1" id="KW-0472">Membrane</keyword>
<proteinExistence type="predicted"/>
<evidence type="ECO:0000256" key="1">
    <source>
        <dbReference type="SAM" id="Phobius"/>
    </source>
</evidence>
<dbReference type="PATRIC" id="fig|328812.4.peg.1368"/>
<feature type="transmembrane region" description="Helical" evidence="1">
    <location>
        <begin position="32"/>
        <end position="54"/>
    </location>
</feature>